<reference evidence="4" key="2">
    <citation type="submission" date="2018-06" db="EMBL/GenBank/DDBJ databases">
        <authorList>
            <person name="Zhirakovskaya E."/>
        </authorList>
    </citation>
    <scope>NUCLEOTIDE SEQUENCE</scope>
</reference>
<accession>A0A346FH11</accession>
<dbReference type="SUPFAM" id="SSF50129">
    <property type="entry name" value="GroES-like"/>
    <property type="match status" value="1"/>
</dbReference>
<protein>
    <submittedName>
        <fullName evidence="4">Alkenal double bond reductase</fullName>
        <ecNumber evidence="4">1.3.1.74</ecNumber>
    </submittedName>
</protein>
<dbReference type="GO" id="GO:0032440">
    <property type="term" value="F:2-alkenal reductase [NAD(P)H] activity"/>
    <property type="evidence" value="ECO:0007669"/>
    <property type="project" value="UniProtKB-EC"/>
</dbReference>
<dbReference type="Pfam" id="PF16884">
    <property type="entry name" value="ADH_N_2"/>
    <property type="match status" value="1"/>
</dbReference>
<dbReference type="PANTHER" id="PTHR43205:SF7">
    <property type="entry name" value="PROSTAGLANDIN REDUCTASE 1"/>
    <property type="match status" value="1"/>
</dbReference>
<dbReference type="InterPro" id="IPR011032">
    <property type="entry name" value="GroES-like_sf"/>
</dbReference>
<sequence>MYAGSNKGVNFKAIPKGLPKADEHLELVHRTIDIENLKLDENEIVLRNLYLSIDPYIRVTLREPHIKSSLPLSQVGQIINGLGVSEVVKSNSPTYKVGDLVYGSIGWEEYSRVPGVDYKLIDKKSINEIPLSYHIGILNMGGLTCYASLTTIGKPKKGETIYISAAAGATGKLVGQMAKIKGLKVVGSTGSDEKVDFLLNELKFDAAFNYKKVDPDKALSELCPDGIDIYFDNVGGETLEIALDHCNKFARVISCGMVSQYNISNPKEKYGVKNLDILFQKSICIQGFLVFEFAGTDIEKDFERDFVEWIKTGKIINKETIIDGIENATEAFIDMLNGKTVGKTVVKIADY</sequence>
<dbReference type="EMBL" id="MH427076">
    <property type="protein sequence ID" value="AXN56965.1"/>
    <property type="molecule type" value="mRNA"/>
</dbReference>
<evidence type="ECO:0000256" key="1">
    <source>
        <dbReference type="ARBA" id="ARBA00023002"/>
    </source>
</evidence>
<reference evidence="4" key="1">
    <citation type="journal article" date="2018" name="Molecules">
        <title>Molecular Diversity of Alkenal Double Bond Reductases in the Liverwort Marchantia paleacea.</title>
        <authorList>
            <person name="Wu Y.F."/>
            <person name="Zheng H.B."/>
            <person name="Liu X.Y."/>
            <person name="Cheng A.X."/>
            <person name="Lou H.X."/>
        </authorList>
    </citation>
    <scope>NUCLEOTIDE SEQUENCE</scope>
</reference>
<evidence type="ECO:0000259" key="3">
    <source>
        <dbReference type="Pfam" id="PF16884"/>
    </source>
</evidence>
<dbReference type="AlphaFoldDB" id="A0A346FH11"/>
<organism evidence="4">
    <name type="scientific">Marchantia paleacea</name>
    <name type="common">Liverwort</name>
    <dbReference type="NCBI Taxonomy" id="56867"/>
    <lineage>
        <taxon>Eukaryota</taxon>
        <taxon>Viridiplantae</taxon>
        <taxon>Streptophyta</taxon>
        <taxon>Embryophyta</taxon>
        <taxon>Marchantiophyta</taxon>
        <taxon>Marchantiopsida</taxon>
        <taxon>Marchantiidae</taxon>
        <taxon>Marchantiales</taxon>
        <taxon>Marchantiaceae</taxon>
        <taxon>Marchantia</taxon>
    </lineage>
</organism>
<keyword evidence="1 4" id="KW-0560">Oxidoreductase</keyword>
<dbReference type="Pfam" id="PF00107">
    <property type="entry name" value="ADH_zinc_N"/>
    <property type="match status" value="1"/>
</dbReference>
<evidence type="ECO:0000259" key="2">
    <source>
        <dbReference type="Pfam" id="PF00107"/>
    </source>
</evidence>
<dbReference type="InterPro" id="IPR036291">
    <property type="entry name" value="NAD(P)-bd_dom_sf"/>
</dbReference>
<gene>
    <name evidence="4" type="primary">MDBRL</name>
</gene>
<dbReference type="EC" id="1.3.1.74" evidence="4"/>
<dbReference type="InterPro" id="IPR045010">
    <property type="entry name" value="MDR_fam"/>
</dbReference>
<dbReference type="InterPro" id="IPR013149">
    <property type="entry name" value="ADH-like_C"/>
</dbReference>
<dbReference type="PANTHER" id="PTHR43205">
    <property type="entry name" value="PROSTAGLANDIN REDUCTASE"/>
    <property type="match status" value="1"/>
</dbReference>
<evidence type="ECO:0000313" key="4">
    <source>
        <dbReference type="EMBL" id="AXN56965.1"/>
    </source>
</evidence>
<dbReference type="SUPFAM" id="SSF51735">
    <property type="entry name" value="NAD(P)-binding Rossmann-fold domains"/>
    <property type="match status" value="1"/>
</dbReference>
<dbReference type="Gene3D" id="3.40.50.720">
    <property type="entry name" value="NAD(P)-binding Rossmann-like Domain"/>
    <property type="match status" value="1"/>
</dbReference>
<feature type="domain" description="Alcohol dehydrogenase-like C-terminal" evidence="2">
    <location>
        <begin position="170"/>
        <end position="303"/>
    </location>
</feature>
<name>A0A346FH11_MARPA</name>
<proteinExistence type="evidence at transcript level"/>
<dbReference type="InterPro" id="IPR041694">
    <property type="entry name" value="ADH_N_2"/>
</dbReference>
<dbReference type="Gene3D" id="3.90.180.10">
    <property type="entry name" value="Medium-chain alcohol dehydrogenases, catalytic domain"/>
    <property type="match status" value="1"/>
</dbReference>
<dbReference type="CDD" id="cd05288">
    <property type="entry name" value="PGDH"/>
    <property type="match status" value="1"/>
</dbReference>
<dbReference type="FunFam" id="3.40.50.720:FF:000121">
    <property type="entry name" value="Prostaglandin reductase 2"/>
    <property type="match status" value="1"/>
</dbReference>
<feature type="domain" description="Oxidoreductase N-terminal" evidence="3">
    <location>
        <begin position="9"/>
        <end position="116"/>
    </location>
</feature>